<evidence type="ECO:0000259" key="22">
    <source>
        <dbReference type="PROSITE" id="PS51194"/>
    </source>
</evidence>
<evidence type="ECO:0000259" key="21">
    <source>
        <dbReference type="PROSITE" id="PS51192"/>
    </source>
</evidence>
<evidence type="ECO:0000256" key="10">
    <source>
        <dbReference type="ARBA" id="ARBA00023198"/>
    </source>
</evidence>
<dbReference type="PROSITE" id="PS51192">
    <property type="entry name" value="HELICASE_ATP_BIND_1"/>
    <property type="match status" value="1"/>
</dbReference>
<feature type="region of interest" description="Disordered" evidence="20">
    <location>
        <begin position="588"/>
        <end position="609"/>
    </location>
</feature>
<evidence type="ECO:0000256" key="13">
    <source>
        <dbReference type="ARBA" id="ARBA00073304"/>
    </source>
</evidence>
<dbReference type="InterPro" id="IPR049730">
    <property type="entry name" value="SNF2/RAD54-like_C"/>
</dbReference>
<evidence type="ECO:0000256" key="12">
    <source>
        <dbReference type="ARBA" id="ARBA00064316"/>
    </source>
</evidence>
<dbReference type="InterPro" id="IPR014001">
    <property type="entry name" value="Helicase_ATP-bd"/>
</dbReference>
<feature type="compositionally biased region" description="Acidic residues" evidence="20">
    <location>
        <begin position="445"/>
        <end position="460"/>
    </location>
</feature>
<evidence type="ECO:0000313" key="25">
    <source>
        <dbReference type="Proteomes" id="UP000438429"/>
    </source>
</evidence>
<dbReference type="InterPro" id="IPR001650">
    <property type="entry name" value="Helicase_C-like"/>
</dbReference>
<dbReference type="InterPro" id="IPR031053">
    <property type="entry name" value="ALC1"/>
</dbReference>
<dbReference type="EC" id="2.3.2.27" evidence="4"/>
<dbReference type="PROSITE" id="PS51534">
    <property type="entry name" value="SEFIR"/>
    <property type="match status" value="1"/>
</dbReference>
<organism evidence="24 25">
    <name type="scientific">Scophthalmus maximus</name>
    <name type="common">Turbot</name>
    <name type="synonym">Psetta maxima</name>
    <dbReference type="NCBI Taxonomy" id="52904"/>
    <lineage>
        <taxon>Eukaryota</taxon>
        <taxon>Metazoa</taxon>
        <taxon>Chordata</taxon>
        <taxon>Craniata</taxon>
        <taxon>Vertebrata</taxon>
        <taxon>Euteleostomi</taxon>
        <taxon>Actinopterygii</taxon>
        <taxon>Neopterygii</taxon>
        <taxon>Teleostei</taxon>
        <taxon>Neoteleostei</taxon>
        <taxon>Acanthomorphata</taxon>
        <taxon>Carangaria</taxon>
        <taxon>Pleuronectiformes</taxon>
        <taxon>Pleuronectoidei</taxon>
        <taxon>Scophthalmidae</taxon>
        <taxon>Scophthalmus</taxon>
    </lineage>
</organism>
<feature type="domain" description="Helicase ATP-binding" evidence="21">
    <location>
        <begin position="1"/>
        <end position="106"/>
    </location>
</feature>
<feature type="compositionally biased region" description="Basic and acidic residues" evidence="20">
    <location>
        <begin position="427"/>
        <end position="444"/>
    </location>
</feature>
<feature type="region of interest" description="Disordered" evidence="20">
    <location>
        <begin position="757"/>
        <end position="824"/>
    </location>
</feature>
<dbReference type="EMBL" id="VEVO01000005">
    <property type="protein sequence ID" value="KAF0042631.1"/>
    <property type="molecule type" value="Genomic_DNA"/>
</dbReference>
<proteinExistence type="inferred from homology"/>
<dbReference type="CDD" id="cd03331">
    <property type="entry name" value="Macro_Poa1p-like_SNF2"/>
    <property type="match status" value="1"/>
</dbReference>
<feature type="compositionally biased region" description="Basic and acidic residues" evidence="20">
    <location>
        <begin position="775"/>
        <end position="792"/>
    </location>
</feature>
<comment type="similarity">
    <text evidence="3">Belongs to the SNF2/RAD54 helicase family.</text>
</comment>
<dbReference type="Gene3D" id="3.40.50.300">
    <property type="entry name" value="P-loop containing nucleotide triphosphate hydrolases"/>
    <property type="match status" value="1"/>
</dbReference>
<keyword evidence="8" id="KW-0378">Hydrolase</keyword>
<keyword evidence="5" id="KW-0808">Transferase</keyword>
<dbReference type="SMART" id="SM00490">
    <property type="entry name" value="HELICc"/>
    <property type="match status" value="1"/>
</dbReference>
<dbReference type="SUPFAM" id="SSF52949">
    <property type="entry name" value="Macro domain-like"/>
    <property type="match status" value="1"/>
</dbReference>
<evidence type="ECO:0000256" key="14">
    <source>
        <dbReference type="ARBA" id="ARBA00075327"/>
    </source>
</evidence>
<protein>
    <recommendedName>
        <fullName evidence="13">E3 ubiquitin ligase TRAF3IP2</fullName>
        <ecNumber evidence="4">2.3.2.27</ecNumber>
    </recommendedName>
    <alternativeName>
        <fullName evidence="14">Adapter protein CIKS</fullName>
    </alternativeName>
    <alternativeName>
        <fullName evidence="15">Connection to IKK and SAPK/JNK</fullName>
    </alternativeName>
    <alternativeName>
        <fullName evidence="18">E3 ubiquitin-protein ligase CIKS</fullName>
    </alternativeName>
    <alternativeName>
        <fullName evidence="16">Nuclear factor NF-kappa-B activator 1</fullName>
    </alternativeName>
    <alternativeName>
        <fullName evidence="17">TRAF3-interacting protein 2</fullName>
    </alternativeName>
</protein>
<dbReference type="InterPro" id="IPR038718">
    <property type="entry name" value="SNF2-like_sf"/>
</dbReference>
<dbReference type="InterPro" id="IPR000330">
    <property type="entry name" value="SNF2_N"/>
</dbReference>
<evidence type="ECO:0000256" key="18">
    <source>
        <dbReference type="ARBA" id="ARBA00080040"/>
    </source>
</evidence>
<dbReference type="GO" id="GO:0038173">
    <property type="term" value="P:interleukin-17A-mediated signaling pathway"/>
    <property type="evidence" value="ECO:0007669"/>
    <property type="project" value="UniProtKB-ARBA"/>
</dbReference>
<dbReference type="PANTHER" id="PTHR47157:SF1">
    <property type="entry name" value="CHROMODOMAIN-HELICASE-DNA-BINDING PROTEIN 1-LIKE"/>
    <property type="match status" value="1"/>
</dbReference>
<dbReference type="GO" id="GO:0000209">
    <property type="term" value="P:protein polyubiquitination"/>
    <property type="evidence" value="ECO:0007669"/>
    <property type="project" value="UniProtKB-ARBA"/>
</dbReference>
<comment type="caution">
    <text evidence="24">The sequence shown here is derived from an EMBL/GenBank/DDBJ whole genome shotgun (WGS) entry which is preliminary data.</text>
</comment>
<dbReference type="CDD" id="cd18793">
    <property type="entry name" value="SF2_C_SNF"/>
    <property type="match status" value="1"/>
</dbReference>
<evidence type="ECO:0000259" key="23">
    <source>
        <dbReference type="PROSITE" id="PS51534"/>
    </source>
</evidence>
<evidence type="ECO:0000256" key="1">
    <source>
        <dbReference type="ARBA" id="ARBA00000900"/>
    </source>
</evidence>
<dbReference type="Proteomes" id="UP000438429">
    <property type="component" value="Unassembled WGS sequence"/>
</dbReference>
<sequence>MTDFLSRIKQSVSEKKRKKSPVAQSDLRKWGLRGKFSVSMHLLIMSPRWKWKVLVVDEAHRIKNQKSLLHNTLTELSVEFRVLLTGTPIQNNLQELYSLLTFIQPSVFTADETDDFVKSYSVVQDQPSLAAELQSVLEPFLLRRVKSEVAVDLPKKTELLMYHGMSALQKKYYKAILMKDLEAFGNDQGNKNRLLNILMNLRKCVEHPYLFDGVEPEPFEMGEHLVEASGKLCLLDSMLTYLHKGGHRILLFSQMSRMLDILQDYMEYRGYSYERLDGSVRGEERNLAVKNFSSKDIFIFLLSTKAGGVGLNLTAADTVIFMDTDFNPQNDLQAAARCHRIGQNRPVKVIRLLTRDTVEEIMYARAVSKLHLTNTVIEEGRFSLLDQAQSAAGGLKLSEILKFGVDKLLSSDESSVQDVKLEKILGPSRDGHWVDDEDSTSLREEEQEEEEEEEEEENGSESDRRENHMYYFDGRDYSKNPTSDDHESFDRLLEEQLDKFQRTAGEGPALRNKTGVSQLLVPGIQRRKRKHLTEAELELRQQRREEAAAKRAKVKEDAKKKQQEQKYKKKMEWWESCGYRSLCLQSLDSEEEEEEEEEEDDGSICSTDSDSTAINYVLGDVTHPHDAQGDAIIVHCVDDSGRWGRGGLFTALEVRSDEPRKQYELAGKMKDLDLGNVLLFPVDDKQSRLDGQDRLALIVAQQRDKANNLSGILLTALDDSLKRISGAAKRHKASVHLPRIGHSTKGFNCHVSQLSRYTSSHLNTPEEDDETMSLTEREARDPSPKRDGRRPENSTSADGSLFSAMGPDTERGRPRGGALPQPGPSYCSYRPHSYAAAYGQPTPFPSQAEGPWLHPSFASGWSGYPNSLPSYLSQKDYSCCSAESCHSGNKCLALPRGHSTPMSSLEQPLSLHSNPPSTDLRHHTLSPYACSPPGAACCAQCQADTFNRGLMANSPPGPPYHPAYSPYSPGDYRLPGAGYTQIGHNAPAKEKHPAYSTLLSLEQRRVFVTYEADNDKHVNEIINFVALLRHNGFDTHIDIFEQQFRSISKIDFMERYLSEKEYLIIIIISPKYYETVTASPVGLETDERTFNTVYIHKQLQNEFIQNGSKNFRFIPILFPGARKCHVPNWLQNTNVYGWPRDRDDILRRLMRVEKYNPPPIGELPTIVSIPI</sequence>
<comment type="subunit">
    <text evidence="12">Interacts with IKBKG/NF-kappa B essential modulator, with CHUK/IKK-alpha and with IKBKB/IKK-beta. Interacts with TRAF6; this interaction is direct. Interacts with IL17RA and IL17RC. Interacts with IL17RB.</text>
</comment>
<feature type="domain" description="Helicase C-terminal" evidence="22">
    <location>
        <begin position="234"/>
        <end position="388"/>
    </location>
</feature>
<evidence type="ECO:0000256" key="15">
    <source>
        <dbReference type="ARBA" id="ARBA00076636"/>
    </source>
</evidence>
<keyword evidence="19" id="KW-0175">Coiled coil</keyword>
<dbReference type="InterPro" id="IPR027417">
    <property type="entry name" value="P-loop_NTPase"/>
</dbReference>
<dbReference type="Pfam" id="PF00176">
    <property type="entry name" value="SNF2-rel_dom"/>
    <property type="match status" value="1"/>
</dbReference>
<keyword evidence="9" id="KW-0067">ATP-binding</keyword>
<dbReference type="GO" id="GO:0005737">
    <property type="term" value="C:cytoplasm"/>
    <property type="evidence" value="ECO:0007669"/>
    <property type="project" value="UniProtKB-ARBA"/>
</dbReference>
<evidence type="ECO:0000313" key="24">
    <source>
        <dbReference type="EMBL" id="KAF0042631.1"/>
    </source>
</evidence>
<dbReference type="GO" id="GO:0097400">
    <property type="term" value="P:interleukin-17-mediated signaling pathway"/>
    <property type="evidence" value="ECO:0007669"/>
    <property type="project" value="UniProtKB-ARBA"/>
</dbReference>
<feature type="region of interest" description="Disordered" evidence="20">
    <location>
        <begin position="427"/>
        <end position="488"/>
    </location>
</feature>
<keyword evidence="7" id="KW-0833">Ubl conjugation pathway</keyword>
<dbReference type="Pfam" id="PF00271">
    <property type="entry name" value="Helicase_C"/>
    <property type="match status" value="1"/>
</dbReference>
<name>A0A6A4TIE2_SCOMX</name>
<dbReference type="InterPro" id="IPR013568">
    <property type="entry name" value="SEFIR_dom"/>
</dbReference>
<keyword evidence="10" id="KW-0395">Inflammatory response</keyword>
<evidence type="ECO:0000256" key="11">
    <source>
        <dbReference type="ARBA" id="ARBA00023242"/>
    </source>
</evidence>
<evidence type="ECO:0000256" key="6">
    <source>
        <dbReference type="ARBA" id="ARBA00022741"/>
    </source>
</evidence>
<feature type="compositionally biased region" description="Acidic residues" evidence="20">
    <location>
        <begin position="588"/>
        <end position="602"/>
    </location>
</feature>
<reference evidence="24 25" key="1">
    <citation type="submission" date="2019-06" db="EMBL/GenBank/DDBJ databases">
        <title>Draft genomes of female and male turbot (Scophthalmus maximus).</title>
        <authorList>
            <person name="Xu H."/>
            <person name="Xu X.-W."/>
            <person name="Shao C."/>
            <person name="Chen S."/>
        </authorList>
    </citation>
    <scope>NUCLEOTIDE SEQUENCE [LARGE SCALE GENOMIC DNA]</scope>
    <source>
        <strain evidence="24">Ysfricsl-2016a</strain>
        <tissue evidence="24">Blood</tissue>
    </source>
</reference>
<dbReference type="PANTHER" id="PTHR47157">
    <property type="entry name" value="CHROMODOMAIN-HELICASE-DNA-BINDING PROTEIN 1-LIKE"/>
    <property type="match status" value="1"/>
</dbReference>
<evidence type="ECO:0000256" key="4">
    <source>
        <dbReference type="ARBA" id="ARBA00012483"/>
    </source>
</evidence>
<evidence type="ECO:0000256" key="20">
    <source>
        <dbReference type="SAM" id="MobiDB-lite"/>
    </source>
</evidence>
<dbReference type="GO" id="GO:0016787">
    <property type="term" value="F:hydrolase activity"/>
    <property type="evidence" value="ECO:0007669"/>
    <property type="project" value="UniProtKB-KW"/>
</dbReference>
<dbReference type="InterPro" id="IPR043472">
    <property type="entry name" value="Macro_dom-like"/>
</dbReference>
<evidence type="ECO:0000256" key="8">
    <source>
        <dbReference type="ARBA" id="ARBA00022801"/>
    </source>
</evidence>
<dbReference type="Gene3D" id="3.40.220.10">
    <property type="entry name" value="Leucine Aminopeptidase, subunit E, domain 1"/>
    <property type="match status" value="1"/>
</dbReference>
<evidence type="ECO:0000256" key="5">
    <source>
        <dbReference type="ARBA" id="ARBA00022679"/>
    </source>
</evidence>
<comment type="catalytic activity">
    <reaction evidence="1">
        <text>S-ubiquitinyl-[E2 ubiquitin-conjugating enzyme]-L-cysteine + [acceptor protein]-L-lysine = [E2 ubiquitin-conjugating enzyme]-L-cysteine + N(6)-ubiquitinyl-[acceptor protein]-L-lysine.</text>
        <dbReference type="EC" id="2.3.2.27"/>
    </reaction>
</comment>
<dbReference type="GO" id="GO:0006954">
    <property type="term" value="P:inflammatory response"/>
    <property type="evidence" value="ECO:0007669"/>
    <property type="project" value="UniProtKB-KW"/>
</dbReference>
<dbReference type="FunFam" id="3.40.50.300:FF:001488">
    <property type="entry name" value="Putative helicase CHR10"/>
    <property type="match status" value="1"/>
</dbReference>
<dbReference type="AlphaFoldDB" id="A0A6A4TIE2"/>
<dbReference type="GO" id="GO:0006338">
    <property type="term" value="P:chromatin remodeling"/>
    <property type="evidence" value="ECO:0007669"/>
    <property type="project" value="InterPro"/>
</dbReference>
<evidence type="ECO:0000256" key="17">
    <source>
        <dbReference type="ARBA" id="ARBA00078673"/>
    </source>
</evidence>
<gene>
    <name evidence="24" type="ORF">F2P81_006163</name>
</gene>
<evidence type="ECO:0000256" key="7">
    <source>
        <dbReference type="ARBA" id="ARBA00022786"/>
    </source>
</evidence>
<dbReference type="Gene3D" id="3.40.50.10810">
    <property type="entry name" value="Tandem AAA-ATPase domain"/>
    <property type="match status" value="1"/>
</dbReference>
<accession>A0A6A4TIE2</accession>
<feature type="compositionally biased region" description="Basic and acidic residues" evidence="20">
    <location>
        <begin position="461"/>
        <end position="488"/>
    </location>
</feature>
<dbReference type="Pfam" id="PF08357">
    <property type="entry name" value="SEFIR"/>
    <property type="match status" value="1"/>
</dbReference>
<dbReference type="GO" id="GO:0006281">
    <property type="term" value="P:DNA repair"/>
    <property type="evidence" value="ECO:0007669"/>
    <property type="project" value="InterPro"/>
</dbReference>
<evidence type="ECO:0000256" key="3">
    <source>
        <dbReference type="ARBA" id="ARBA00007025"/>
    </source>
</evidence>
<dbReference type="GO" id="GO:0061630">
    <property type="term" value="F:ubiquitin protein ligase activity"/>
    <property type="evidence" value="ECO:0007669"/>
    <property type="project" value="UniProtKB-EC"/>
</dbReference>
<dbReference type="SUPFAM" id="SSF52540">
    <property type="entry name" value="P-loop containing nucleoside triphosphate hydrolases"/>
    <property type="match status" value="2"/>
</dbReference>
<feature type="domain" description="SEFIR" evidence="23">
    <location>
        <begin position="1003"/>
        <end position="1147"/>
    </location>
</feature>
<evidence type="ECO:0000256" key="19">
    <source>
        <dbReference type="SAM" id="Coils"/>
    </source>
</evidence>
<comment type="subcellular location">
    <subcellularLocation>
        <location evidence="2">Nucleus</location>
    </subcellularLocation>
</comment>
<dbReference type="FunFam" id="3.40.50.11530:FF:000007">
    <property type="entry name" value="adapter protein CIKS isoform X3"/>
    <property type="match status" value="1"/>
</dbReference>
<evidence type="ECO:0000256" key="2">
    <source>
        <dbReference type="ARBA" id="ARBA00004123"/>
    </source>
</evidence>
<feature type="coiled-coil region" evidence="19">
    <location>
        <begin position="525"/>
        <end position="564"/>
    </location>
</feature>
<dbReference type="PROSITE" id="PS51194">
    <property type="entry name" value="HELICASE_CTER"/>
    <property type="match status" value="1"/>
</dbReference>
<keyword evidence="6" id="KW-0547">Nucleotide-binding</keyword>
<evidence type="ECO:0000256" key="9">
    <source>
        <dbReference type="ARBA" id="ARBA00022840"/>
    </source>
</evidence>
<dbReference type="GO" id="GO:0003678">
    <property type="term" value="F:DNA helicase activity"/>
    <property type="evidence" value="ECO:0007669"/>
    <property type="project" value="InterPro"/>
</dbReference>
<keyword evidence="11" id="KW-0539">Nucleus</keyword>
<dbReference type="GO" id="GO:0005524">
    <property type="term" value="F:ATP binding"/>
    <property type="evidence" value="ECO:0007669"/>
    <property type="project" value="UniProtKB-KW"/>
</dbReference>
<dbReference type="GO" id="GO:0005634">
    <property type="term" value="C:nucleus"/>
    <property type="evidence" value="ECO:0007669"/>
    <property type="project" value="UniProtKB-SubCell"/>
</dbReference>
<dbReference type="Gene3D" id="3.40.50.11530">
    <property type="match status" value="1"/>
</dbReference>
<evidence type="ECO:0000256" key="16">
    <source>
        <dbReference type="ARBA" id="ARBA00078387"/>
    </source>
</evidence>